<feature type="repeat" description="Solcar" evidence="12">
    <location>
        <begin position="689"/>
        <end position="773"/>
    </location>
</feature>
<keyword evidence="4" id="KW-0410">Iron transport</keyword>
<evidence type="ECO:0000256" key="9">
    <source>
        <dbReference type="ARBA" id="ARBA00023065"/>
    </source>
</evidence>
<evidence type="ECO:0000256" key="10">
    <source>
        <dbReference type="ARBA" id="ARBA00023128"/>
    </source>
</evidence>
<evidence type="ECO:0000256" key="6">
    <source>
        <dbReference type="ARBA" id="ARBA00022792"/>
    </source>
</evidence>
<proteinExistence type="inferred from homology"/>
<dbReference type="AlphaFoldDB" id="A0A8J2WDK9"/>
<evidence type="ECO:0000256" key="8">
    <source>
        <dbReference type="ARBA" id="ARBA00023004"/>
    </source>
</evidence>
<keyword evidence="14" id="KW-1185">Reference proteome</keyword>
<keyword evidence="7" id="KW-1133">Transmembrane helix</keyword>
<keyword evidence="5 12" id="KW-0812">Transmembrane</keyword>
<keyword evidence="9" id="KW-0406">Ion transport</keyword>
<organism evidence="13 14">
    <name type="scientific">Daphnia galeata</name>
    <dbReference type="NCBI Taxonomy" id="27404"/>
    <lineage>
        <taxon>Eukaryota</taxon>
        <taxon>Metazoa</taxon>
        <taxon>Ecdysozoa</taxon>
        <taxon>Arthropoda</taxon>
        <taxon>Crustacea</taxon>
        <taxon>Branchiopoda</taxon>
        <taxon>Diplostraca</taxon>
        <taxon>Cladocera</taxon>
        <taxon>Anomopoda</taxon>
        <taxon>Daphniidae</taxon>
        <taxon>Daphnia</taxon>
    </lineage>
</organism>
<dbReference type="Pfam" id="PF00153">
    <property type="entry name" value="Mito_carr"/>
    <property type="match status" value="3"/>
</dbReference>
<dbReference type="InterPro" id="IPR023395">
    <property type="entry name" value="MCP_dom_sf"/>
</dbReference>
<evidence type="ECO:0000256" key="12">
    <source>
        <dbReference type="PROSITE-ProRule" id="PRU00282"/>
    </source>
</evidence>
<evidence type="ECO:0000313" key="14">
    <source>
        <dbReference type="Proteomes" id="UP000789390"/>
    </source>
</evidence>
<evidence type="ECO:0000256" key="1">
    <source>
        <dbReference type="ARBA" id="ARBA00004448"/>
    </source>
</evidence>
<dbReference type="PANTHER" id="PTHR45758">
    <property type="entry name" value="MITOFERRIN-1-RELATED"/>
    <property type="match status" value="1"/>
</dbReference>
<dbReference type="SUPFAM" id="SSF103506">
    <property type="entry name" value="Mitochondrial carrier"/>
    <property type="match status" value="1"/>
</dbReference>
<dbReference type="Gene3D" id="1.50.40.10">
    <property type="entry name" value="Mitochondrial carrier domain"/>
    <property type="match status" value="2"/>
</dbReference>
<evidence type="ECO:0000256" key="4">
    <source>
        <dbReference type="ARBA" id="ARBA00022496"/>
    </source>
</evidence>
<dbReference type="InterPro" id="IPR029058">
    <property type="entry name" value="AB_hydrolase_fold"/>
</dbReference>
<dbReference type="GO" id="GO:0015093">
    <property type="term" value="F:ferrous iron transmembrane transporter activity"/>
    <property type="evidence" value="ECO:0007669"/>
    <property type="project" value="TreeGrafter"/>
</dbReference>
<keyword evidence="10" id="KW-0496">Mitochondrion</keyword>
<dbReference type="OrthoDB" id="5086500at2759"/>
<reference evidence="13" key="1">
    <citation type="submission" date="2021-11" db="EMBL/GenBank/DDBJ databases">
        <authorList>
            <person name="Schell T."/>
        </authorList>
    </citation>
    <scope>NUCLEOTIDE SEQUENCE</scope>
    <source>
        <strain evidence="13">M5</strain>
    </source>
</reference>
<dbReference type="FunFam" id="1.50.40.10:FF:000344">
    <property type="entry name" value="Uncharacterized protein"/>
    <property type="match status" value="1"/>
</dbReference>
<dbReference type="GO" id="GO:0048250">
    <property type="term" value="P:iron import into the mitochondrion"/>
    <property type="evidence" value="ECO:0007669"/>
    <property type="project" value="TreeGrafter"/>
</dbReference>
<evidence type="ECO:0000256" key="2">
    <source>
        <dbReference type="ARBA" id="ARBA00006375"/>
    </source>
</evidence>
<evidence type="ECO:0000256" key="7">
    <source>
        <dbReference type="ARBA" id="ARBA00022989"/>
    </source>
</evidence>
<keyword evidence="6" id="KW-0999">Mitochondrion inner membrane</keyword>
<dbReference type="GO" id="GO:0005743">
    <property type="term" value="C:mitochondrial inner membrane"/>
    <property type="evidence" value="ECO:0007669"/>
    <property type="project" value="UniProtKB-SubCell"/>
</dbReference>
<dbReference type="Gene3D" id="3.40.50.1820">
    <property type="entry name" value="alpha/beta hydrolase"/>
    <property type="match status" value="1"/>
</dbReference>
<comment type="similarity">
    <text evidence="2">Belongs to the mitochondrial carrier (TC 2.A.29) family.</text>
</comment>
<evidence type="ECO:0000313" key="13">
    <source>
        <dbReference type="EMBL" id="CAH0100579.1"/>
    </source>
</evidence>
<dbReference type="PROSITE" id="PS50920">
    <property type="entry name" value="SOLCAR"/>
    <property type="match status" value="2"/>
</dbReference>
<sequence>MRKYREVKWKNLPKSLAVTFIFGGVAALVYEIHSLNRRFSSLLSDAAFDRERQKAGCFISIPQTVMESEIHSMVSKIKNVEQMMGTLIKGPTSLGLDSNPWHLLRILKSEIHSHTQEHSTALKTLATSNYNVGLSQQIAQACDIRVSVKLARTKNVNLNLFLQPPAYIISTSDEPIEDVLNNILKKLPTSHQHTCATYFLGIAKKITEKDKDEEFSLRWDPDTARIIHPGNIVQIVELYLQALLELSHSFTCSNLMVQNGLLVALWRVVHIFNKEASLKALCLQIVANVSLFSQLHHQIFQSGWVGLLAEFFSLQHTSLNLTAGKALVNMDEKFRKYGLYDRSIYLLHPLYGDKDESRKSCVRLNAGKWDMDIIFVHGLLGGVGWTWRQSELLGINTDYSECWPRDWLPVDIPDLRILGVDYATSLSHWKSRCPDDARRSTINSRADQILLSLKLAGVGCRPIVWVGHSMGGLLLKQLLVNASKSSDPDLQNIVKNTKALLMLSVPHDGSSVATLNLPARFLLLPSVEVEELRKGSNVLDNLNLEFKNLLLKYPTAVVSLVETKATLVQPWGIEFKFVEPNSADFLSSGEVHYLPVDHFEICKPLNRKSFIYQRLIRLILGVRTRLQSLVSANRSLGSVLVTMMRDEGVLRPLRGIGATVAGAGPAHALYFAAYERLKVDFTSTGSAHHNYLAQGAAASAATVLHDGIMTPAEVVKQRLQMYNSPFRSMTECAIKVYQTEGFSAFYRSYGTQLAMNVPFQCVHFIVYEAMQNATNPERTYNPLGHVVSGGVSGALAAALTTPLDVCKTLLNTQEAEVLQRAQKTQISGFFNAAKMVYRLGGVGGFFQGLQARVLFQVPSTAICWSVYEFFKYFLTKKGLSDQRDGSGVTYEKTERVNGGSGTGYPVNSLNDISSNNAIGGVALGAGHVLMKEDLIPTGSAASTALSAARALGAV</sequence>
<comment type="caution">
    <text evidence="13">The sequence shown here is derived from an EMBL/GenBank/DDBJ whole genome shotgun (WGS) entry which is preliminary data.</text>
</comment>
<protein>
    <submittedName>
        <fullName evidence="13">Uncharacterized protein</fullName>
    </submittedName>
</protein>
<evidence type="ECO:0000256" key="3">
    <source>
        <dbReference type="ARBA" id="ARBA00022448"/>
    </source>
</evidence>
<name>A0A8J2WDK9_9CRUS</name>
<dbReference type="Proteomes" id="UP000789390">
    <property type="component" value="Unassembled WGS sequence"/>
</dbReference>
<keyword evidence="8" id="KW-0408">Iron</keyword>
<dbReference type="PANTHER" id="PTHR45758:SF20">
    <property type="entry name" value="MITOFERRIN-2"/>
    <property type="match status" value="1"/>
</dbReference>
<evidence type="ECO:0000256" key="5">
    <source>
        <dbReference type="ARBA" id="ARBA00022692"/>
    </source>
</evidence>
<accession>A0A8J2WDK9</accession>
<gene>
    <name evidence="13" type="ORF">DGAL_LOCUS2864</name>
</gene>
<keyword evidence="3" id="KW-0813">Transport</keyword>
<evidence type="ECO:0000256" key="11">
    <source>
        <dbReference type="ARBA" id="ARBA00023136"/>
    </source>
</evidence>
<feature type="repeat" description="Solcar" evidence="12">
    <location>
        <begin position="780"/>
        <end position="873"/>
    </location>
</feature>
<comment type="subcellular location">
    <subcellularLocation>
        <location evidence="1">Mitochondrion inner membrane</location>
        <topology evidence="1">Multi-pass membrane protein</topology>
    </subcellularLocation>
</comment>
<dbReference type="SUPFAM" id="SSF53474">
    <property type="entry name" value="alpha/beta-Hydrolases"/>
    <property type="match status" value="1"/>
</dbReference>
<dbReference type="EMBL" id="CAKKLH010000040">
    <property type="protein sequence ID" value="CAH0100579.1"/>
    <property type="molecule type" value="Genomic_DNA"/>
</dbReference>
<dbReference type="InterPro" id="IPR018108">
    <property type="entry name" value="MCP_transmembrane"/>
</dbReference>
<keyword evidence="11 12" id="KW-0472">Membrane</keyword>